<evidence type="ECO:0000313" key="1">
    <source>
        <dbReference type="EMBL" id="RCH77650.1"/>
    </source>
</evidence>
<comment type="caution">
    <text evidence="1">The sequence shown here is derived from an EMBL/GenBank/DDBJ whole genome shotgun (WGS) entry which is preliminary data.</text>
</comment>
<feature type="non-terminal residue" evidence="1">
    <location>
        <position position="104"/>
    </location>
</feature>
<dbReference type="STRING" id="4846.A0A367IJ13"/>
<organism evidence="1 2">
    <name type="scientific">Rhizopus stolonifer</name>
    <name type="common">Rhizopus nigricans</name>
    <dbReference type="NCBI Taxonomy" id="4846"/>
    <lineage>
        <taxon>Eukaryota</taxon>
        <taxon>Fungi</taxon>
        <taxon>Fungi incertae sedis</taxon>
        <taxon>Mucoromycota</taxon>
        <taxon>Mucoromycotina</taxon>
        <taxon>Mucoromycetes</taxon>
        <taxon>Mucorales</taxon>
        <taxon>Mucorineae</taxon>
        <taxon>Rhizopodaceae</taxon>
        <taxon>Rhizopus</taxon>
    </lineage>
</organism>
<proteinExistence type="predicted"/>
<dbReference type="AlphaFoldDB" id="A0A367IJ13"/>
<keyword evidence="2" id="KW-1185">Reference proteome</keyword>
<reference evidence="1 2" key="1">
    <citation type="journal article" date="2018" name="G3 (Bethesda)">
        <title>Phylogenetic and Phylogenomic Definition of Rhizopus Species.</title>
        <authorList>
            <person name="Gryganskyi A.P."/>
            <person name="Golan J."/>
            <person name="Dolatabadi S."/>
            <person name="Mondo S."/>
            <person name="Robb S."/>
            <person name="Idnurm A."/>
            <person name="Muszewska A."/>
            <person name="Steczkiewicz K."/>
            <person name="Masonjones S."/>
            <person name="Liao H.L."/>
            <person name="Gajdeczka M.T."/>
            <person name="Anike F."/>
            <person name="Vuek A."/>
            <person name="Anishchenko I.M."/>
            <person name="Voigt K."/>
            <person name="de Hoog G.S."/>
            <person name="Smith M.E."/>
            <person name="Heitman J."/>
            <person name="Vilgalys R."/>
            <person name="Stajich J.E."/>
        </authorList>
    </citation>
    <scope>NUCLEOTIDE SEQUENCE [LARGE SCALE GENOMIC DNA]</scope>
    <source>
        <strain evidence="1 2">LSU 92-RS-03</strain>
    </source>
</reference>
<dbReference type="OrthoDB" id="10262843at2759"/>
<accession>A0A367IJ13</accession>
<gene>
    <name evidence="1" type="ORF">CU098_001054</name>
</gene>
<evidence type="ECO:0000313" key="2">
    <source>
        <dbReference type="Proteomes" id="UP000253551"/>
    </source>
</evidence>
<sequence>MFSIRTTVLRTLVNRPLNRSFSNRPACLLPKIEDAPESVDPSGKQGGAGFIKSVLYGKDLDGAGNVLAPEDNTTHSKKLARGKYVHEMQTHRVKPEKVSEYIQL</sequence>
<dbReference type="EMBL" id="PJQM01007849">
    <property type="protein sequence ID" value="RCH77650.1"/>
    <property type="molecule type" value="Genomic_DNA"/>
</dbReference>
<name>A0A367IJ13_RHIST</name>
<protein>
    <submittedName>
        <fullName evidence="1">Uncharacterized protein</fullName>
    </submittedName>
</protein>
<dbReference type="Proteomes" id="UP000253551">
    <property type="component" value="Unassembled WGS sequence"/>
</dbReference>